<sequence>MENRFDALFRPGNLALSMMAFAGLTLLAAFLWNVAPSFVLLLLIPALAVSFYQMVLSPVYGLRMDDERLTVMTEDGTRVVPFKDVAHIRVTDQESASRVTLVLHDGAEVAIPFDMPPGQLDLIRAVTDRGIAVRST</sequence>
<feature type="transmembrane region" description="Helical" evidence="1">
    <location>
        <begin position="12"/>
        <end position="32"/>
    </location>
</feature>
<dbReference type="OrthoDB" id="7850227at2"/>
<proteinExistence type="predicted"/>
<organism evidence="2 3">
    <name type="scientific">Roseicyclus mahoneyensis</name>
    <dbReference type="NCBI Taxonomy" id="164332"/>
    <lineage>
        <taxon>Bacteria</taxon>
        <taxon>Pseudomonadati</taxon>
        <taxon>Pseudomonadota</taxon>
        <taxon>Alphaproteobacteria</taxon>
        <taxon>Rhodobacterales</taxon>
        <taxon>Roseobacteraceae</taxon>
        <taxon>Roseicyclus</taxon>
    </lineage>
</organism>
<accession>A0A316GME6</accession>
<evidence type="ECO:0000313" key="3">
    <source>
        <dbReference type="Proteomes" id="UP000245708"/>
    </source>
</evidence>
<keyword evidence="1" id="KW-0812">Transmembrane</keyword>
<feature type="transmembrane region" description="Helical" evidence="1">
    <location>
        <begin position="38"/>
        <end position="62"/>
    </location>
</feature>
<keyword evidence="1" id="KW-0472">Membrane</keyword>
<dbReference type="RefSeq" id="WP_109664087.1">
    <property type="nucleotide sequence ID" value="NZ_QGGW01000001.1"/>
</dbReference>
<evidence type="ECO:0008006" key="4">
    <source>
        <dbReference type="Google" id="ProtNLM"/>
    </source>
</evidence>
<evidence type="ECO:0000256" key="1">
    <source>
        <dbReference type="SAM" id="Phobius"/>
    </source>
</evidence>
<dbReference type="EMBL" id="QGGW01000001">
    <property type="protein sequence ID" value="PWK62094.1"/>
    <property type="molecule type" value="Genomic_DNA"/>
</dbReference>
<dbReference type="Proteomes" id="UP000245708">
    <property type="component" value="Unassembled WGS sequence"/>
</dbReference>
<evidence type="ECO:0000313" key="2">
    <source>
        <dbReference type="EMBL" id="PWK62094.1"/>
    </source>
</evidence>
<keyword evidence="3" id="KW-1185">Reference proteome</keyword>
<reference evidence="2 3" key="1">
    <citation type="submission" date="2018-05" db="EMBL/GenBank/DDBJ databases">
        <title>Genomic Encyclopedia of Type Strains, Phase IV (KMG-IV): sequencing the most valuable type-strain genomes for metagenomic binning, comparative biology and taxonomic classification.</title>
        <authorList>
            <person name="Goeker M."/>
        </authorList>
    </citation>
    <scope>NUCLEOTIDE SEQUENCE [LARGE SCALE GENOMIC DNA]</scope>
    <source>
        <strain evidence="2 3">DSM 16097</strain>
    </source>
</reference>
<name>A0A316GME6_9RHOB</name>
<protein>
    <recommendedName>
        <fullName evidence="4">PH (Pleckstrin Homology) domain-containing protein</fullName>
    </recommendedName>
</protein>
<comment type="caution">
    <text evidence="2">The sequence shown here is derived from an EMBL/GenBank/DDBJ whole genome shotgun (WGS) entry which is preliminary data.</text>
</comment>
<gene>
    <name evidence="2" type="ORF">C7455_101120</name>
</gene>
<keyword evidence="1" id="KW-1133">Transmembrane helix</keyword>
<dbReference type="AlphaFoldDB" id="A0A316GME6"/>